<reference evidence="11" key="1">
    <citation type="submission" date="2020-11" db="EMBL/GenBank/DDBJ databases">
        <authorList>
            <person name="Tran Van P."/>
        </authorList>
    </citation>
    <scope>NUCLEOTIDE SEQUENCE</scope>
</reference>
<dbReference type="GO" id="GO:0006357">
    <property type="term" value="P:regulation of transcription by RNA polymerase II"/>
    <property type="evidence" value="ECO:0007669"/>
    <property type="project" value="TreeGrafter"/>
</dbReference>
<organism evidence="11">
    <name type="scientific">Medioppia subpectinata</name>
    <dbReference type="NCBI Taxonomy" id="1979941"/>
    <lineage>
        <taxon>Eukaryota</taxon>
        <taxon>Metazoa</taxon>
        <taxon>Ecdysozoa</taxon>
        <taxon>Arthropoda</taxon>
        <taxon>Chelicerata</taxon>
        <taxon>Arachnida</taxon>
        <taxon>Acari</taxon>
        <taxon>Acariformes</taxon>
        <taxon>Sarcoptiformes</taxon>
        <taxon>Oribatida</taxon>
        <taxon>Brachypylina</taxon>
        <taxon>Oppioidea</taxon>
        <taxon>Oppiidae</taxon>
        <taxon>Medioppia</taxon>
    </lineage>
</organism>
<dbReference type="GO" id="GO:0008270">
    <property type="term" value="F:zinc ion binding"/>
    <property type="evidence" value="ECO:0007669"/>
    <property type="project" value="UniProtKB-KW"/>
</dbReference>
<dbReference type="Gene3D" id="3.30.160.60">
    <property type="entry name" value="Classic Zinc Finger"/>
    <property type="match status" value="4"/>
</dbReference>
<gene>
    <name evidence="11" type="ORF">OSB1V03_LOCUS12798</name>
</gene>
<evidence type="ECO:0000256" key="9">
    <source>
        <dbReference type="SAM" id="MobiDB-lite"/>
    </source>
</evidence>
<dbReference type="EMBL" id="OC865490">
    <property type="protein sequence ID" value="CAD7632395.1"/>
    <property type="molecule type" value="Genomic_DNA"/>
</dbReference>
<feature type="compositionally biased region" description="Polar residues" evidence="9">
    <location>
        <begin position="106"/>
        <end position="148"/>
    </location>
</feature>
<dbReference type="InterPro" id="IPR051061">
    <property type="entry name" value="Zinc_finger_trans_reg"/>
</dbReference>
<feature type="non-terminal residue" evidence="11">
    <location>
        <position position="508"/>
    </location>
</feature>
<evidence type="ECO:0000259" key="10">
    <source>
        <dbReference type="PROSITE" id="PS50157"/>
    </source>
</evidence>
<keyword evidence="4" id="KW-0862">Zinc</keyword>
<comment type="subcellular location">
    <subcellularLocation>
        <location evidence="1">Nucleus</location>
    </subcellularLocation>
</comment>
<evidence type="ECO:0000256" key="3">
    <source>
        <dbReference type="ARBA" id="ARBA00022771"/>
    </source>
</evidence>
<feature type="domain" description="C2H2-type" evidence="10">
    <location>
        <begin position="351"/>
        <end position="377"/>
    </location>
</feature>
<accession>A0A7R9KZK2</accession>
<dbReference type="SUPFAM" id="SSF57667">
    <property type="entry name" value="beta-beta-alpha zinc fingers"/>
    <property type="match status" value="1"/>
</dbReference>
<keyword evidence="6" id="KW-0804">Transcription</keyword>
<sequence>MSSAPDDSQSLTYESIFESFVRQKSFKCHYDGCDKCFPTQSRLDSHISRRHAIDGSAQSGEPIAKSSHVRHQSLSAALDDRQQTPVISTSLSLTITTFTTSSSAKRQSVDNSCNTTSSDGHQLRPTITTTSHTFPSITSTSDTKYQSQSSTISTTFPHIITTTTTTSSADRQWLDIKYNNDSDSDIELIGRVPPKRPARNRSPVDIKPSLIDSIPLVPEIVNKAPESVITLTSAGNELIRDIAPGIRVVKKRKAPADPRLAAKTARTTAPDLIPWHPCPYVGCRQTFNTQSFLATHMQSDHSYVDWSADQRFPCDKCHLKYSTELALHSHQAVAHPKPTPTTAENASPDLIPCPYIVCGQAFKSQSLLSTHLQSVHSWVQWSADQRFPCDKCHHKYSTGLALHNHQAVAHPKPTPTTTEKASPDLIPCPNIYCRQTFTSQSLLFTHLQYVHSWVQWSADQRYPCDKCHFQYSTEIELHSHQSVAHPMPTPVATSMPIPDPQTNDGNSF</sequence>
<feature type="region of interest" description="Disordered" evidence="9">
    <location>
        <begin position="54"/>
        <end position="73"/>
    </location>
</feature>
<evidence type="ECO:0000256" key="4">
    <source>
        <dbReference type="ARBA" id="ARBA00022833"/>
    </source>
</evidence>
<evidence type="ECO:0000313" key="11">
    <source>
        <dbReference type="EMBL" id="CAD7632395.1"/>
    </source>
</evidence>
<evidence type="ECO:0000256" key="5">
    <source>
        <dbReference type="ARBA" id="ARBA00023015"/>
    </source>
</evidence>
<dbReference type="EMBL" id="CAJPIZ010010915">
    <property type="protein sequence ID" value="CAG2112825.1"/>
    <property type="molecule type" value="Genomic_DNA"/>
</dbReference>
<keyword evidence="5" id="KW-0805">Transcription regulation</keyword>
<feature type="domain" description="C2H2-type" evidence="10">
    <location>
        <begin position="426"/>
        <end position="452"/>
    </location>
</feature>
<evidence type="ECO:0000256" key="1">
    <source>
        <dbReference type="ARBA" id="ARBA00004123"/>
    </source>
</evidence>
<dbReference type="Pfam" id="PF00096">
    <property type="entry name" value="zf-C2H2"/>
    <property type="match status" value="3"/>
</dbReference>
<dbReference type="Proteomes" id="UP000759131">
    <property type="component" value="Unassembled WGS sequence"/>
</dbReference>
<feature type="domain" description="C2H2-type" evidence="10">
    <location>
        <begin position="312"/>
        <end position="340"/>
    </location>
</feature>
<name>A0A7R9KZK2_9ACAR</name>
<feature type="domain" description="C2H2-type" evidence="10">
    <location>
        <begin position="462"/>
        <end position="490"/>
    </location>
</feature>
<protein>
    <recommendedName>
        <fullName evidence="10">C2H2-type domain-containing protein</fullName>
    </recommendedName>
</protein>
<feature type="region of interest" description="Disordered" evidence="9">
    <location>
        <begin position="106"/>
        <end position="151"/>
    </location>
</feature>
<keyword evidence="3 8" id="KW-0863">Zinc-finger</keyword>
<dbReference type="InterPro" id="IPR036236">
    <property type="entry name" value="Znf_C2H2_sf"/>
</dbReference>
<keyword evidence="2" id="KW-0479">Metal-binding</keyword>
<proteinExistence type="predicted"/>
<dbReference type="InterPro" id="IPR013087">
    <property type="entry name" value="Znf_C2H2_type"/>
</dbReference>
<dbReference type="AlphaFoldDB" id="A0A7R9KZK2"/>
<dbReference type="PROSITE" id="PS00028">
    <property type="entry name" value="ZINC_FINGER_C2H2_1"/>
    <property type="match status" value="7"/>
</dbReference>
<feature type="domain" description="C2H2-type" evidence="10">
    <location>
        <begin position="26"/>
        <end position="56"/>
    </location>
</feature>
<keyword evidence="7" id="KW-0539">Nucleus</keyword>
<evidence type="ECO:0000313" key="12">
    <source>
        <dbReference type="Proteomes" id="UP000759131"/>
    </source>
</evidence>
<dbReference type="SMART" id="SM00355">
    <property type="entry name" value="ZnF_C2H2"/>
    <property type="match status" value="7"/>
</dbReference>
<evidence type="ECO:0000256" key="6">
    <source>
        <dbReference type="ARBA" id="ARBA00023163"/>
    </source>
</evidence>
<dbReference type="PROSITE" id="PS50157">
    <property type="entry name" value="ZINC_FINGER_C2H2_2"/>
    <property type="match status" value="6"/>
</dbReference>
<evidence type="ECO:0000256" key="2">
    <source>
        <dbReference type="ARBA" id="ARBA00022723"/>
    </source>
</evidence>
<evidence type="ECO:0000256" key="8">
    <source>
        <dbReference type="PROSITE-ProRule" id="PRU00042"/>
    </source>
</evidence>
<keyword evidence="12" id="KW-1185">Reference proteome</keyword>
<dbReference type="PANTHER" id="PTHR46179">
    <property type="entry name" value="ZINC FINGER PROTEIN"/>
    <property type="match status" value="1"/>
</dbReference>
<evidence type="ECO:0000256" key="7">
    <source>
        <dbReference type="ARBA" id="ARBA00023242"/>
    </source>
</evidence>
<dbReference type="PANTHER" id="PTHR46179:SF13">
    <property type="entry name" value="C2H2-TYPE DOMAIN-CONTAINING PROTEIN"/>
    <property type="match status" value="1"/>
</dbReference>
<dbReference type="GO" id="GO:0005634">
    <property type="term" value="C:nucleus"/>
    <property type="evidence" value="ECO:0007669"/>
    <property type="project" value="UniProtKB-SubCell"/>
</dbReference>
<feature type="domain" description="C2H2-type" evidence="10">
    <location>
        <begin position="387"/>
        <end position="415"/>
    </location>
</feature>
<dbReference type="OrthoDB" id="6537512at2759"/>